<dbReference type="Proteomes" id="UP000622475">
    <property type="component" value="Unassembled WGS sequence"/>
</dbReference>
<sequence>MNKNIKYCLLMLTLLFTAQSCKKDDVQIKPQSNFVQVAITTVNGPTTGSVGQELAFNLGWDNLNINTRFDGIVDSVVNNTHHIRLYALTNVPDSVAVKPVLPMVYKFKADTAGVHYLKFYNSAASAKRAIVDTVVIK</sequence>
<dbReference type="RefSeq" id="WP_194112006.1">
    <property type="nucleotide sequence ID" value="NZ_JADFFL010000004.1"/>
</dbReference>
<evidence type="ECO:0000313" key="2">
    <source>
        <dbReference type="EMBL" id="MBE9662783.1"/>
    </source>
</evidence>
<proteinExistence type="predicted"/>
<feature type="chain" id="PRO_5036674916" description="DUF4625 domain-containing protein" evidence="1">
    <location>
        <begin position="24"/>
        <end position="137"/>
    </location>
</feature>
<comment type="caution">
    <text evidence="2">The sequence shown here is derived from an EMBL/GenBank/DDBJ whole genome shotgun (WGS) entry which is preliminary data.</text>
</comment>
<dbReference type="AlphaFoldDB" id="A0A929KZF8"/>
<dbReference type="PROSITE" id="PS51257">
    <property type="entry name" value="PROKAR_LIPOPROTEIN"/>
    <property type="match status" value="1"/>
</dbReference>
<reference evidence="2" key="1">
    <citation type="submission" date="2020-10" db="EMBL/GenBank/DDBJ databases">
        <title>Mucilaginibacter mali sp. nov., isolated from rhizosphere soil of apple orchard.</title>
        <authorList>
            <person name="Lee J.-S."/>
            <person name="Kim H.S."/>
            <person name="Kim J.-S."/>
        </authorList>
    </citation>
    <scope>NUCLEOTIDE SEQUENCE</scope>
    <source>
        <strain evidence="2">KCTC 22746</strain>
    </source>
</reference>
<feature type="signal peptide" evidence="1">
    <location>
        <begin position="1"/>
        <end position="23"/>
    </location>
</feature>
<evidence type="ECO:0008006" key="4">
    <source>
        <dbReference type="Google" id="ProtNLM"/>
    </source>
</evidence>
<keyword evidence="3" id="KW-1185">Reference proteome</keyword>
<protein>
    <recommendedName>
        <fullName evidence="4">DUF4625 domain-containing protein</fullName>
    </recommendedName>
</protein>
<gene>
    <name evidence="2" type="ORF">IRJ16_12890</name>
</gene>
<name>A0A929KZF8_9SPHI</name>
<evidence type="ECO:0000256" key="1">
    <source>
        <dbReference type="SAM" id="SignalP"/>
    </source>
</evidence>
<accession>A0A929KZF8</accession>
<organism evidence="2 3">
    <name type="scientific">Mucilaginibacter myungsuensis</name>
    <dbReference type="NCBI Taxonomy" id="649104"/>
    <lineage>
        <taxon>Bacteria</taxon>
        <taxon>Pseudomonadati</taxon>
        <taxon>Bacteroidota</taxon>
        <taxon>Sphingobacteriia</taxon>
        <taxon>Sphingobacteriales</taxon>
        <taxon>Sphingobacteriaceae</taxon>
        <taxon>Mucilaginibacter</taxon>
    </lineage>
</organism>
<dbReference type="EMBL" id="JADFFL010000004">
    <property type="protein sequence ID" value="MBE9662783.1"/>
    <property type="molecule type" value="Genomic_DNA"/>
</dbReference>
<keyword evidence="1" id="KW-0732">Signal</keyword>
<evidence type="ECO:0000313" key="3">
    <source>
        <dbReference type="Proteomes" id="UP000622475"/>
    </source>
</evidence>